<dbReference type="Proteomes" id="UP001268651">
    <property type="component" value="Unassembled WGS sequence"/>
</dbReference>
<evidence type="ECO:0000256" key="1">
    <source>
        <dbReference type="ARBA" id="ARBA00023015"/>
    </source>
</evidence>
<reference evidence="6 7" key="1">
    <citation type="submission" date="2023-10" db="EMBL/GenBank/DDBJ databases">
        <title>Marimonas sp. nov. isolated from tidal mud flat.</title>
        <authorList>
            <person name="Jaincy N.J."/>
            <person name="Srinivasan S."/>
            <person name="Lee S.-S."/>
        </authorList>
    </citation>
    <scope>NUCLEOTIDE SEQUENCE [LARGE SCALE GENOMIC DNA]</scope>
    <source>
        <strain evidence="6 7">MJ-SS3</strain>
    </source>
</reference>
<evidence type="ECO:0000259" key="5">
    <source>
        <dbReference type="PROSITE" id="PS01124"/>
    </source>
</evidence>
<accession>A0ABU3U479</accession>
<evidence type="ECO:0000313" key="7">
    <source>
        <dbReference type="Proteomes" id="UP001268651"/>
    </source>
</evidence>
<proteinExistence type="predicted"/>
<dbReference type="PANTHER" id="PTHR43280">
    <property type="entry name" value="ARAC-FAMILY TRANSCRIPTIONAL REGULATOR"/>
    <property type="match status" value="1"/>
</dbReference>
<feature type="transmembrane region" description="Helical" evidence="4">
    <location>
        <begin position="105"/>
        <end position="129"/>
    </location>
</feature>
<dbReference type="EMBL" id="JAWHTF010000001">
    <property type="protein sequence ID" value="MDU8885219.1"/>
    <property type="molecule type" value="Genomic_DNA"/>
</dbReference>
<feature type="transmembrane region" description="Helical" evidence="4">
    <location>
        <begin position="76"/>
        <end position="93"/>
    </location>
</feature>
<dbReference type="InterPro" id="IPR018060">
    <property type="entry name" value="HTH_AraC"/>
</dbReference>
<dbReference type="PROSITE" id="PS00041">
    <property type="entry name" value="HTH_ARAC_FAMILY_1"/>
    <property type="match status" value="1"/>
</dbReference>
<feature type="transmembrane region" description="Helical" evidence="4">
    <location>
        <begin position="12"/>
        <end position="29"/>
    </location>
</feature>
<organism evidence="6 7">
    <name type="scientific">Gilvirhabdus luticola</name>
    <dbReference type="NCBI Taxonomy" id="3079858"/>
    <lineage>
        <taxon>Bacteria</taxon>
        <taxon>Pseudomonadati</taxon>
        <taxon>Bacteroidota</taxon>
        <taxon>Flavobacteriia</taxon>
        <taxon>Flavobacteriales</taxon>
        <taxon>Flavobacteriaceae</taxon>
        <taxon>Gilvirhabdus</taxon>
    </lineage>
</organism>
<dbReference type="Pfam" id="PF12833">
    <property type="entry name" value="HTH_18"/>
    <property type="match status" value="1"/>
</dbReference>
<protein>
    <submittedName>
        <fullName evidence="6">Helix-turn-helix domain-containing protein</fullName>
    </submittedName>
</protein>
<evidence type="ECO:0000313" key="6">
    <source>
        <dbReference type="EMBL" id="MDU8885219.1"/>
    </source>
</evidence>
<dbReference type="PROSITE" id="PS01124">
    <property type="entry name" value="HTH_ARAC_FAMILY_2"/>
    <property type="match status" value="1"/>
</dbReference>
<keyword evidence="4" id="KW-0472">Membrane</keyword>
<keyword evidence="7" id="KW-1185">Reference proteome</keyword>
<evidence type="ECO:0000256" key="3">
    <source>
        <dbReference type="ARBA" id="ARBA00023163"/>
    </source>
</evidence>
<name>A0ABU3U479_9FLAO</name>
<dbReference type="PANTHER" id="PTHR43280:SF29">
    <property type="entry name" value="ARAC-FAMILY TRANSCRIPTIONAL REGULATOR"/>
    <property type="match status" value="1"/>
</dbReference>
<dbReference type="SMART" id="SM00342">
    <property type="entry name" value="HTH_ARAC"/>
    <property type="match status" value="1"/>
</dbReference>
<sequence length="349" mass="41496">MKRKKFDISIKYLNIVVLCLSLNNIREFVFDGNHLSDTIIYFYLSFPWHFLVVPMFYAFLIYYLKVNNKIPNYLKFTYSIFIIETSIRIYLIGVSTDLEGIFADYIIIEEMLNAVYAIFIFYRIIRLIFFDKHALETIYKYDNISWIKNILKFGFFLMVLWIFAVIYYSITRNAVVYDPLKVLYSVLIYWLGYKSLIHSKIVNDRIYLRRHIENSEEHINKNLISNFVKDRKSSIAKHKNTFQSIQDYIIAEHRYLDPTFSLEKLSEELNISISQLSKIINTFGSFNFSDYINSLRIEQAKKLLEDRSFDRYTIIAIGLESGFNSKSTFYSAFKKFTSQTPSAYRELNG</sequence>
<keyword evidence="2" id="KW-0238">DNA-binding</keyword>
<dbReference type="InterPro" id="IPR009057">
    <property type="entry name" value="Homeodomain-like_sf"/>
</dbReference>
<feature type="transmembrane region" description="Helical" evidence="4">
    <location>
        <begin position="41"/>
        <end position="64"/>
    </location>
</feature>
<evidence type="ECO:0000256" key="2">
    <source>
        <dbReference type="ARBA" id="ARBA00023125"/>
    </source>
</evidence>
<feature type="transmembrane region" description="Helical" evidence="4">
    <location>
        <begin position="182"/>
        <end position="202"/>
    </location>
</feature>
<feature type="transmembrane region" description="Helical" evidence="4">
    <location>
        <begin position="150"/>
        <end position="170"/>
    </location>
</feature>
<dbReference type="Gene3D" id="1.10.10.60">
    <property type="entry name" value="Homeodomain-like"/>
    <property type="match status" value="2"/>
</dbReference>
<keyword evidence="4" id="KW-1133">Transmembrane helix</keyword>
<evidence type="ECO:0000256" key="4">
    <source>
        <dbReference type="SAM" id="Phobius"/>
    </source>
</evidence>
<keyword evidence="1" id="KW-0805">Transcription regulation</keyword>
<gene>
    <name evidence="6" type="ORF">RXV94_03540</name>
</gene>
<comment type="caution">
    <text evidence="6">The sequence shown here is derived from an EMBL/GenBank/DDBJ whole genome shotgun (WGS) entry which is preliminary data.</text>
</comment>
<dbReference type="SUPFAM" id="SSF46689">
    <property type="entry name" value="Homeodomain-like"/>
    <property type="match status" value="1"/>
</dbReference>
<dbReference type="InterPro" id="IPR018062">
    <property type="entry name" value="HTH_AraC-typ_CS"/>
</dbReference>
<keyword evidence="3" id="KW-0804">Transcription</keyword>
<feature type="domain" description="HTH araC/xylS-type" evidence="5">
    <location>
        <begin position="243"/>
        <end position="347"/>
    </location>
</feature>
<keyword evidence="4" id="KW-0812">Transmembrane</keyword>